<feature type="region of interest" description="Disordered" evidence="1">
    <location>
        <begin position="1"/>
        <end position="70"/>
    </location>
</feature>
<dbReference type="RefSeq" id="WP_168439343.1">
    <property type="nucleotide sequence ID" value="NZ_JAAXOU010000141.1"/>
</dbReference>
<evidence type="ECO:0000313" key="2">
    <source>
        <dbReference type="EMBL" id="NKY15145.1"/>
    </source>
</evidence>
<keyword evidence="3" id="KW-1185">Reference proteome</keyword>
<dbReference type="EMBL" id="JAAXOU010000141">
    <property type="protein sequence ID" value="NKY15145.1"/>
    <property type="molecule type" value="Genomic_DNA"/>
</dbReference>
<protein>
    <submittedName>
        <fullName evidence="2">Uncharacterized protein</fullName>
    </submittedName>
</protein>
<gene>
    <name evidence="2" type="ORF">HGA06_13550</name>
</gene>
<accession>A0AA44IDW4</accession>
<dbReference type="AlphaFoldDB" id="A0AA44IDW4"/>
<evidence type="ECO:0000256" key="1">
    <source>
        <dbReference type="SAM" id="MobiDB-lite"/>
    </source>
</evidence>
<name>A0AA44IDW4_STRE0</name>
<sequence length="70" mass="7173">MTGSEGHESPLEQVTGEKDVTPEEERGGGRAQEHDTRREERDGTPESTSGDTAGDASGDASGDGEPDAGS</sequence>
<dbReference type="Proteomes" id="UP000570003">
    <property type="component" value="Unassembled WGS sequence"/>
</dbReference>
<reference evidence="2 3" key="1">
    <citation type="submission" date="2020-04" db="EMBL/GenBank/DDBJ databases">
        <title>MicrobeNet Type strains.</title>
        <authorList>
            <person name="Nicholson A.C."/>
        </authorList>
    </citation>
    <scope>NUCLEOTIDE SEQUENCE [LARGE SCALE GENOMIC DNA]</scope>
    <source>
        <strain evidence="2 3">DSM 40738</strain>
    </source>
</reference>
<organism evidence="2 3">
    <name type="scientific">Streptomyces somaliensis (strain ATCC 33201 / DSM 40738 / JCM 12659 / KCTC 9044 / NCTC 11332 / NRRL B-12077 / IP 733)</name>
    <dbReference type="NCBI Taxonomy" id="1134445"/>
    <lineage>
        <taxon>Bacteria</taxon>
        <taxon>Bacillati</taxon>
        <taxon>Actinomycetota</taxon>
        <taxon>Actinomycetes</taxon>
        <taxon>Kitasatosporales</taxon>
        <taxon>Streptomycetaceae</taxon>
        <taxon>Streptomyces</taxon>
    </lineage>
</organism>
<evidence type="ECO:0000313" key="3">
    <source>
        <dbReference type="Proteomes" id="UP000570003"/>
    </source>
</evidence>
<feature type="compositionally biased region" description="Basic and acidic residues" evidence="1">
    <location>
        <begin position="1"/>
        <end position="44"/>
    </location>
</feature>
<feature type="compositionally biased region" description="Low complexity" evidence="1">
    <location>
        <begin position="47"/>
        <end position="60"/>
    </location>
</feature>
<comment type="caution">
    <text evidence="2">The sequence shown here is derived from an EMBL/GenBank/DDBJ whole genome shotgun (WGS) entry which is preliminary data.</text>
</comment>
<proteinExistence type="predicted"/>